<dbReference type="AlphaFoldDB" id="A0A4V2JE23"/>
<evidence type="ECO:0000313" key="2">
    <source>
        <dbReference type="Proteomes" id="UP000291613"/>
    </source>
</evidence>
<evidence type="ECO:0000313" key="1">
    <source>
        <dbReference type="EMBL" id="TBN53636.1"/>
    </source>
</evidence>
<name>A0A4V2JE23_9HYPH</name>
<evidence type="ECO:0008006" key="3">
    <source>
        <dbReference type="Google" id="ProtNLM"/>
    </source>
</evidence>
<accession>A0A4V2JE23</accession>
<protein>
    <recommendedName>
        <fullName evidence="3">Plasmid recombination enzyme</fullName>
    </recommendedName>
</protein>
<dbReference type="EMBL" id="SIUB01000003">
    <property type="protein sequence ID" value="TBN53636.1"/>
    <property type="molecule type" value="Genomic_DNA"/>
</dbReference>
<sequence>MTECSFFHIEGYGRKPLVGKRPKPALDGVVAEAERRPGFCAHVASPLPPQILLGITPTQAAEFAVEQASRARNAASRRIRSIDIVMYAGVVSYPVEAGKVVRRHGDKAEVIDPLYTAWLKENLVWLAREFGDALVSVVEHLDEAYPHVHFYVQPPLEEGRLRLDRVHRGRRAQVGVTDKSEQGRVYCFAMSRWLDDYQAAVGASFGHERFGPKRMRTSRWWQMEKRRVQNQANAVAEAARLAAERSVVETKKKLHSQLLLLKEELCRTSDTEALQLIFHAERRKLQQRLDEADKRAALDARRIAKAGAMLRAAGLLPDIGPGELNAPAACSAR</sequence>
<dbReference type="Proteomes" id="UP000291613">
    <property type="component" value="Unassembled WGS sequence"/>
</dbReference>
<organism evidence="1 2">
    <name type="scientific">Hansschlegelia quercus</name>
    <dbReference type="NCBI Taxonomy" id="2528245"/>
    <lineage>
        <taxon>Bacteria</taxon>
        <taxon>Pseudomonadati</taxon>
        <taxon>Pseudomonadota</taxon>
        <taxon>Alphaproteobacteria</taxon>
        <taxon>Hyphomicrobiales</taxon>
        <taxon>Methylopilaceae</taxon>
        <taxon>Hansschlegelia</taxon>
    </lineage>
</organism>
<dbReference type="Gene3D" id="3.30.930.30">
    <property type="match status" value="1"/>
</dbReference>
<comment type="caution">
    <text evidence="1">The sequence shown here is derived from an EMBL/GenBank/DDBJ whole genome shotgun (WGS) entry which is preliminary data.</text>
</comment>
<proteinExistence type="predicted"/>
<gene>
    <name evidence="1" type="ORF">EYR15_07460</name>
</gene>
<dbReference type="RefSeq" id="WP_131002632.1">
    <property type="nucleotide sequence ID" value="NZ_JBHSZR010000003.1"/>
</dbReference>
<reference evidence="1 2" key="1">
    <citation type="submission" date="2019-02" db="EMBL/GenBank/DDBJ databases">
        <title>Hansschlegelia quercus sp. nov., a novel methylotrophic bacterium from buds of oak (Quercus robur L.).</title>
        <authorList>
            <person name="Agafonova N.V."/>
            <person name="Kaparullina E.N."/>
            <person name="Grouzdev D.S."/>
            <person name="Doronina N.V."/>
        </authorList>
    </citation>
    <scope>NUCLEOTIDE SEQUENCE [LARGE SCALE GENOMIC DNA]</scope>
    <source>
        <strain evidence="1 2">Dub</strain>
    </source>
</reference>
<keyword evidence="2" id="KW-1185">Reference proteome</keyword>
<dbReference type="OrthoDB" id="6183171at2"/>